<evidence type="ECO:0000256" key="7">
    <source>
        <dbReference type="ARBA" id="ARBA00023136"/>
    </source>
</evidence>
<dbReference type="Pfam" id="PF02653">
    <property type="entry name" value="BPD_transp_2"/>
    <property type="match status" value="1"/>
</dbReference>
<reference evidence="11" key="1">
    <citation type="submission" date="2016-06" db="EMBL/GenBank/DDBJ databases">
        <authorList>
            <person name="Varghese N."/>
            <person name="Submissions Spin"/>
        </authorList>
    </citation>
    <scope>NUCLEOTIDE SEQUENCE [LARGE SCALE GENOMIC DNA]</scope>
    <source>
        <strain evidence="11">DSM 43816</strain>
    </source>
</reference>
<keyword evidence="7 9" id="KW-0472">Membrane</keyword>
<gene>
    <name evidence="10" type="ORF">GA0070618_4801</name>
</gene>
<keyword evidence="2" id="KW-0813">Transport</keyword>
<organism evidence="10 11">
    <name type="scientific">Micromonospora echinospora</name>
    <name type="common">Micromonospora purpurea</name>
    <dbReference type="NCBI Taxonomy" id="1877"/>
    <lineage>
        <taxon>Bacteria</taxon>
        <taxon>Bacillati</taxon>
        <taxon>Actinomycetota</taxon>
        <taxon>Actinomycetes</taxon>
        <taxon>Micromonosporales</taxon>
        <taxon>Micromonosporaceae</taxon>
        <taxon>Micromonospora</taxon>
    </lineage>
</organism>
<sequence>MGGLLDQLVNGLTLGSQYALVAAGLALVFGVLEIVNFAHGELVMVGAYLLYAGSAYLGLPYPVAALATVVGMVVVGIGFYLAVVHRILHRGWQVQLVATLAVSIVLVNLAIVVEGSLPKTVYSEQSLRTVDLAGTPVAVQRLVVLGATAATFAALVVFLRHTRTGRAMRALAQNREAAVVVGLPAARIGLVTVATAAALAGVAAVTVTPLYSASPTMGTLLAVKAFAAVIMGGFGNVSGAVVGGFVLGVSEALAIGYLSSAYADVIVFSVMIVVLLVRPNGLFGRVVRA</sequence>
<feature type="transmembrane region" description="Helical" evidence="9">
    <location>
        <begin position="254"/>
        <end position="277"/>
    </location>
</feature>
<keyword evidence="11" id="KW-1185">Reference proteome</keyword>
<dbReference type="PANTHER" id="PTHR11795:SF452">
    <property type="entry name" value="ABC TRANSPORTER PERMEASE PROTEIN"/>
    <property type="match status" value="1"/>
</dbReference>
<dbReference type="InterPro" id="IPR052157">
    <property type="entry name" value="BCAA_transport_permease"/>
</dbReference>
<keyword evidence="6 9" id="KW-1133">Transmembrane helix</keyword>
<dbReference type="Proteomes" id="UP000198253">
    <property type="component" value="Chromosome I"/>
</dbReference>
<evidence type="ECO:0000256" key="5">
    <source>
        <dbReference type="ARBA" id="ARBA00022970"/>
    </source>
</evidence>
<dbReference type="OrthoDB" id="9807115at2"/>
<feature type="transmembrane region" description="Helical" evidence="9">
    <location>
        <begin position="42"/>
        <end position="59"/>
    </location>
</feature>
<keyword evidence="5" id="KW-0029">Amino-acid transport</keyword>
<dbReference type="RefSeq" id="WP_088983631.1">
    <property type="nucleotide sequence ID" value="NZ_LT607413.1"/>
</dbReference>
<feature type="transmembrane region" description="Helical" evidence="9">
    <location>
        <begin position="137"/>
        <end position="159"/>
    </location>
</feature>
<evidence type="ECO:0000313" key="11">
    <source>
        <dbReference type="Proteomes" id="UP000198253"/>
    </source>
</evidence>
<name>A0A1C4Z5S0_MICEC</name>
<feature type="transmembrane region" description="Helical" evidence="9">
    <location>
        <begin position="225"/>
        <end position="247"/>
    </location>
</feature>
<dbReference type="InParanoid" id="A0A1C4Z5S0"/>
<dbReference type="CDD" id="cd06582">
    <property type="entry name" value="TM_PBP1_LivH_like"/>
    <property type="match status" value="1"/>
</dbReference>
<comment type="similarity">
    <text evidence="8">Belongs to the binding-protein-dependent transport system permease family. LivHM subfamily.</text>
</comment>
<dbReference type="GO" id="GO:0006865">
    <property type="term" value="P:amino acid transport"/>
    <property type="evidence" value="ECO:0007669"/>
    <property type="project" value="UniProtKB-KW"/>
</dbReference>
<protein>
    <submittedName>
        <fullName evidence="10">Amino acid/amide ABC transporter membrane protein 1, HAAT family</fullName>
    </submittedName>
</protein>
<dbReference type="InterPro" id="IPR001851">
    <property type="entry name" value="ABC_transp_permease"/>
</dbReference>
<feature type="transmembrane region" description="Helical" evidence="9">
    <location>
        <begin position="96"/>
        <end position="117"/>
    </location>
</feature>
<dbReference type="EMBL" id="LT607413">
    <property type="protein sequence ID" value="SCF28266.1"/>
    <property type="molecule type" value="Genomic_DNA"/>
</dbReference>
<keyword evidence="4 9" id="KW-0812">Transmembrane</keyword>
<comment type="subcellular location">
    <subcellularLocation>
        <location evidence="1">Cell membrane</location>
        <topology evidence="1">Multi-pass membrane protein</topology>
    </subcellularLocation>
</comment>
<evidence type="ECO:0000256" key="6">
    <source>
        <dbReference type="ARBA" id="ARBA00022989"/>
    </source>
</evidence>
<evidence type="ECO:0000256" key="4">
    <source>
        <dbReference type="ARBA" id="ARBA00022692"/>
    </source>
</evidence>
<feature type="transmembrane region" description="Helical" evidence="9">
    <location>
        <begin position="15"/>
        <end position="35"/>
    </location>
</feature>
<feature type="transmembrane region" description="Helical" evidence="9">
    <location>
        <begin position="180"/>
        <end position="205"/>
    </location>
</feature>
<evidence type="ECO:0000256" key="9">
    <source>
        <dbReference type="SAM" id="Phobius"/>
    </source>
</evidence>
<evidence type="ECO:0000256" key="3">
    <source>
        <dbReference type="ARBA" id="ARBA00022475"/>
    </source>
</evidence>
<evidence type="ECO:0000256" key="8">
    <source>
        <dbReference type="ARBA" id="ARBA00037998"/>
    </source>
</evidence>
<keyword evidence="3" id="KW-1003">Cell membrane</keyword>
<evidence type="ECO:0000313" key="10">
    <source>
        <dbReference type="EMBL" id="SCF28266.1"/>
    </source>
</evidence>
<proteinExistence type="inferred from homology"/>
<evidence type="ECO:0000256" key="1">
    <source>
        <dbReference type="ARBA" id="ARBA00004651"/>
    </source>
</evidence>
<dbReference type="PANTHER" id="PTHR11795">
    <property type="entry name" value="BRANCHED-CHAIN AMINO ACID TRANSPORT SYSTEM PERMEASE PROTEIN LIVH"/>
    <property type="match status" value="1"/>
</dbReference>
<feature type="transmembrane region" description="Helical" evidence="9">
    <location>
        <begin position="65"/>
        <end position="84"/>
    </location>
</feature>
<dbReference type="GO" id="GO:0022857">
    <property type="term" value="F:transmembrane transporter activity"/>
    <property type="evidence" value="ECO:0007669"/>
    <property type="project" value="InterPro"/>
</dbReference>
<dbReference type="AlphaFoldDB" id="A0A1C4Z5S0"/>
<dbReference type="GO" id="GO:0005886">
    <property type="term" value="C:plasma membrane"/>
    <property type="evidence" value="ECO:0007669"/>
    <property type="project" value="UniProtKB-SubCell"/>
</dbReference>
<evidence type="ECO:0000256" key="2">
    <source>
        <dbReference type="ARBA" id="ARBA00022448"/>
    </source>
</evidence>
<accession>A0A1C4Z5S0</accession>